<feature type="domain" description="Calcineurin-like phosphoesterase" evidence="1">
    <location>
        <begin position="82"/>
        <end position="292"/>
    </location>
</feature>
<protein>
    <submittedName>
        <fullName evidence="2">Metallophosphoesterase</fullName>
    </submittedName>
</protein>
<organism evidence="2 3">
    <name type="scientific">Desulfosporosinus fructosivorans</name>
    <dbReference type="NCBI Taxonomy" id="2018669"/>
    <lineage>
        <taxon>Bacteria</taxon>
        <taxon>Bacillati</taxon>
        <taxon>Bacillota</taxon>
        <taxon>Clostridia</taxon>
        <taxon>Eubacteriales</taxon>
        <taxon>Desulfitobacteriaceae</taxon>
        <taxon>Desulfosporosinus</taxon>
    </lineage>
</organism>
<evidence type="ECO:0000313" key="2">
    <source>
        <dbReference type="EMBL" id="TGE35095.1"/>
    </source>
</evidence>
<dbReference type="SUPFAM" id="SSF56300">
    <property type="entry name" value="Metallo-dependent phosphatases"/>
    <property type="match status" value="1"/>
</dbReference>
<evidence type="ECO:0000313" key="3">
    <source>
        <dbReference type="Proteomes" id="UP000298460"/>
    </source>
</evidence>
<dbReference type="PANTHER" id="PTHR43143:SF1">
    <property type="entry name" value="SERINE_THREONINE-PROTEIN PHOSPHATASE CPPED1"/>
    <property type="match status" value="1"/>
</dbReference>
<dbReference type="InterPro" id="IPR004843">
    <property type="entry name" value="Calcineurin-like_PHP"/>
</dbReference>
<dbReference type="Proteomes" id="UP000298460">
    <property type="component" value="Unassembled WGS sequence"/>
</dbReference>
<reference evidence="2 3" key="1">
    <citation type="submission" date="2019-03" db="EMBL/GenBank/DDBJ databases">
        <title>Draft Genome Sequence of Desulfosporosinus fructosivorans Strain 63.6F, Isolated from Marine Sediment in the Baltic Sea.</title>
        <authorList>
            <person name="Hausmann B."/>
            <person name="Vandieken V."/>
            <person name="Pjevac P."/>
            <person name="Schreck K."/>
            <person name="Herbold C.W."/>
            <person name="Loy A."/>
        </authorList>
    </citation>
    <scope>NUCLEOTIDE SEQUENCE [LARGE SCALE GENOMIC DNA]</scope>
    <source>
        <strain evidence="2 3">63.6F</strain>
    </source>
</reference>
<keyword evidence="3" id="KW-1185">Reference proteome</keyword>
<dbReference type="InterPro" id="IPR051918">
    <property type="entry name" value="STPP_CPPED1"/>
</dbReference>
<accession>A0A4Z0QYH1</accession>
<dbReference type="Pfam" id="PF00149">
    <property type="entry name" value="Metallophos"/>
    <property type="match status" value="1"/>
</dbReference>
<dbReference type="InterPro" id="IPR029052">
    <property type="entry name" value="Metallo-depent_PP-like"/>
</dbReference>
<dbReference type="EMBL" id="SPQQ01000020">
    <property type="protein sequence ID" value="TGE35095.1"/>
    <property type="molecule type" value="Genomic_DNA"/>
</dbReference>
<dbReference type="GO" id="GO:0016787">
    <property type="term" value="F:hydrolase activity"/>
    <property type="evidence" value="ECO:0007669"/>
    <property type="project" value="InterPro"/>
</dbReference>
<comment type="caution">
    <text evidence="2">The sequence shown here is derived from an EMBL/GenBank/DDBJ whole genome shotgun (WGS) entry which is preliminary data.</text>
</comment>
<dbReference type="Gene3D" id="3.60.21.10">
    <property type="match status" value="1"/>
</dbReference>
<gene>
    <name evidence="2" type="ORF">E4K67_27250</name>
</gene>
<sequence length="366" mass="41179">MHNELIINISDQEANHMKKVLLLLLPFLFLVTASSAGGNNASFLNLQVGSLPVIAQPSRSSIDRTTIPLLNKLSQRTSTLLFGVVSDIHVQRANPVAQNKFQQMLSDIMQLQVPNLIINGDLGDGTPQDYHTLSTLISRQKNTPAIFYTIGNHEFYKANHNPITDAWSPETFPNGETEVAAINRFLIFSGRDQVYYDEYLEGYHFIFLGSEKSAISDRTIGDKAFLSNTQLEWLESELKENYSPGKPIFVFLHQPLSRLGSSVNGFITQADRLREILKKYPEVFFFSGHIHHQLSLPSTMIKENFNMVNSSSVALPRDVNGKPLPNQSEGLIVEVIDNKVFIKGRDFLTKTWIEGTQREFASPKVI</sequence>
<dbReference type="PANTHER" id="PTHR43143">
    <property type="entry name" value="METALLOPHOSPHOESTERASE, CALCINEURIN SUPERFAMILY"/>
    <property type="match status" value="1"/>
</dbReference>
<proteinExistence type="predicted"/>
<dbReference type="AlphaFoldDB" id="A0A4Z0QYH1"/>
<name>A0A4Z0QYH1_9FIRM</name>
<evidence type="ECO:0000259" key="1">
    <source>
        <dbReference type="Pfam" id="PF00149"/>
    </source>
</evidence>